<dbReference type="EMBL" id="JBFOCI010000001">
    <property type="protein sequence ID" value="MEW9804654.1"/>
    <property type="molecule type" value="Genomic_DNA"/>
</dbReference>
<sequence>MSKRAEKVWDLTIAPDTVRLIVEKARTVSAAVNGDYEDGAEHEVEFDDTQDLHHHDGLAEEETEDQTERELRQIVRTLNVDEAAELIALTWIGRGDFEAGEFAEAVAEAKRRNYRPIRYLLGMPMLADWLDEGLEAIGVAAAE</sequence>
<comment type="caution">
    <text evidence="2">The sequence shown here is derived from an EMBL/GenBank/DDBJ whole genome shotgun (WGS) entry which is preliminary data.</text>
</comment>
<dbReference type="InterPro" id="IPR022254">
    <property type="entry name" value="DUF3775"/>
</dbReference>
<proteinExistence type="predicted"/>
<accession>A0ABV3QUC4</accession>
<organism evidence="2 3">
    <name type="scientific">Mesorhizobium marinum</name>
    <dbReference type="NCBI Taxonomy" id="3228790"/>
    <lineage>
        <taxon>Bacteria</taxon>
        <taxon>Pseudomonadati</taxon>
        <taxon>Pseudomonadota</taxon>
        <taxon>Alphaproteobacteria</taxon>
        <taxon>Hyphomicrobiales</taxon>
        <taxon>Phyllobacteriaceae</taxon>
        <taxon>Mesorhizobium</taxon>
    </lineage>
</organism>
<evidence type="ECO:0000256" key="1">
    <source>
        <dbReference type="SAM" id="MobiDB-lite"/>
    </source>
</evidence>
<dbReference type="RefSeq" id="WP_367721696.1">
    <property type="nucleotide sequence ID" value="NZ_JBFOCH010000037.1"/>
</dbReference>
<dbReference type="Pfam" id="PF12616">
    <property type="entry name" value="DUF3775"/>
    <property type="match status" value="1"/>
</dbReference>
<dbReference type="Proteomes" id="UP001556196">
    <property type="component" value="Unassembled WGS sequence"/>
</dbReference>
<gene>
    <name evidence="2" type="ORF">ABUE31_01475</name>
</gene>
<evidence type="ECO:0000313" key="2">
    <source>
        <dbReference type="EMBL" id="MEW9804654.1"/>
    </source>
</evidence>
<reference evidence="2 3" key="1">
    <citation type="submission" date="2024-06" db="EMBL/GenBank/DDBJ databases">
        <authorList>
            <person name="Tuo L."/>
        </authorList>
    </citation>
    <scope>NUCLEOTIDE SEQUENCE [LARGE SCALE GENOMIC DNA]</scope>
    <source>
        <strain evidence="2 3">ZMM04-5</strain>
    </source>
</reference>
<evidence type="ECO:0000313" key="3">
    <source>
        <dbReference type="Proteomes" id="UP001556196"/>
    </source>
</evidence>
<feature type="region of interest" description="Disordered" evidence="1">
    <location>
        <begin position="42"/>
        <end position="69"/>
    </location>
</feature>
<protein>
    <submittedName>
        <fullName evidence="2">DUF3775 domain-containing protein</fullName>
    </submittedName>
</protein>
<name>A0ABV3QUC4_9HYPH</name>
<keyword evidence="3" id="KW-1185">Reference proteome</keyword>